<protein>
    <submittedName>
        <fullName evidence="1">Jg605 protein</fullName>
    </submittedName>
</protein>
<proteinExistence type="predicted"/>
<dbReference type="AlphaFoldDB" id="A0A8S4QQB8"/>
<evidence type="ECO:0000313" key="2">
    <source>
        <dbReference type="Proteomes" id="UP000838756"/>
    </source>
</evidence>
<dbReference type="Proteomes" id="UP000838756">
    <property type="component" value="Unassembled WGS sequence"/>
</dbReference>
<gene>
    <name evidence="1" type="primary">jg605</name>
    <name evidence="1" type="ORF">PAEG_LOCUS4314</name>
</gene>
<comment type="caution">
    <text evidence="1">The sequence shown here is derived from an EMBL/GenBank/DDBJ whole genome shotgun (WGS) entry which is preliminary data.</text>
</comment>
<reference evidence="1" key="1">
    <citation type="submission" date="2022-03" db="EMBL/GenBank/DDBJ databases">
        <authorList>
            <person name="Lindestad O."/>
        </authorList>
    </citation>
    <scope>NUCLEOTIDE SEQUENCE</scope>
</reference>
<organism evidence="1 2">
    <name type="scientific">Pararge aegeria aegeria</name>
    <dbReference type="NCBI Taxonomy" id="348720"/>
    <lineage>
        <taxon>Eukaryota</taxon>
        <taxon>Metazoa</taxon>
        <taxon>Ecdysozoa</taxon>
        <taxon>Arthropoda</taxon>
        <taxon>Hexapoda</taxon>
        <taxon>Insecta</taxon>
        <taxon>Pterygota</taxon>
        <taxon>Neoptera</taxon>
        <taxon>Endopterygota</taxon>
        <taxon>Lepidoptera</taxon>
        <taxon>Glossata</taxon>
        <taxon>Ditrysia</taxon>
        <taxon>Papilionoidea</taxon>
        <taxon>Nymphalidae</taxon>
        <taxon>Satyrinae</taxon>
        <taxon>Satyrini</taxon>
        <taxon>Parargina</taxon>
        <taxon>Pararge</taxon>
    </lineage>
</organism>
<evidence type="ECO:0000313" key="1">
    <source>
        <dbReference type="EMBL" id="CAH2216263.1"/>
    </source>
</evidence>
<dbReference type="EMBL" id="CAKXAJ010014683">
    <property type="protein sequence ID" value="CAH2216263.1"/>
    <property type="molecule type" value="Genomic_DNA"/>
</dbReference>
<sequence>MMQFSARPERSASCFVASGGEPPVWPALLPLAITWRAITSDEATPMMKSFILKTLGKHDLSTQYDNYYK</sequence>
<name>A0A8S4QQB8_9NEOP</name>
<keyword evidence="2" id="KW-1185">Reference proteome</keyword>
<accession>A0A8S4QQB8</accession>